<feature type="binding site" evidence="4">
    <location>
        <position position="53"/>
    </location>
    <ligand>
        <name>S-adenosyl-L-methionine</name>
        <dbReference type="ChEBI" id="CHEBI:59789"/>
    </ligand>
</feature>
<sequence length="213" mass="24088">MGREFLELFEGWASDYDTTVSGHDVEYKEVFQNYSSILEEVTNRSGSAVLEFGLGTGNLTALLHAAGKKVYGIEPSNAMREKAIEKLPADILISDGDFLDFPKPAEQIDSIVSTYAFHHLTDEEKDKAVGIYGSMLAKGGKIIFADTVFTDRDAYIKKIEESRRRQFLSLALDLETEYYTTHVVMKSIYEKHGFIVTFTQMNPFVWIMEAVKQ</sequence>
<dbReference type="RefSeq" id="WP_211559419.1">
    <property type="nucleotide sequence ID" value="NZ_JAGVRK010000001.1"/>
</dbReference>
<dbReference type="EC" id="2.1.1.-" evidence="4"/>
<evidence type="ECO:0000256" key="1">
    <source>
        <dbReference type="ARBA" id="ARBA00022603"/>
    </source>
</evidence>
<gene>
    <name evidence="6" type="ORF">J9317_13520</name>
</gene>
<comment type="function">
    <text evidence="4">Could be a S-adenosyl-L-methionine-dependent methyltransferase.</text>
</comment>
<feature type="domain" description="Methyltransferase" evidence="5">
    <location>
        <begin position="49"/>
        <end position="140"/>
    </location>
</feature>
<dbReference type="GO" id="GO:0032259">
    <property type="term" value="P:methylation"/>
    <property type="evidence" value="ECO:0007669"/>
    <property type="project" value="UniProtKB-KW"/>
</dbReference>
<dbReference type="Pfam" id="PF13649">
    <property type="entry name" value="Methyltransf_25"/>
    <property type="match status" value="1"/>
</dbReference>
<keyword evidence="2 4" id="KW-0808">Transferase</keyword>
<dbReference type="CDD" id="cd02440">
    <property type="entry name" value="AdoMet_MTases"/>
    <property type="match status" value="1"/>
</dbReference>
<dbReference type="InterPro" id="IPR023553">
    <property type="entry name" value="Uncharacterised_MeTfrase_YrrT"/>
</dbReference>
<evidence type="ECO:0000313" key="7">
    <source>
        <dbReference type="Proteomes" id="UP000682403"/>
    </source>
</evidence>
<protein>
    <recommendedName>
        <fullName evidence="4">Uncharacterized methyltransferase J9317_13520</fullName>
        <ecNumber evidence="4">2.1.1.-</ecNumber>
    </recommendedName>
</protein>
<feature type="binding site" evidence="4">
    <location>
        <position position="97"/>
    </location>
    <ligand>
        <name>S-adenosyl-L-methionine</name>
        <dbReference type="ChEBI" id="CHEBI:59789"/>
    </ligand>
</feature>
<proteinExistence type="inferred from homology"/>
<organism evidence="6 7">
    <name type="scientific">Metabacillus flavus</name>
    <dbReference type="NCBI Taxonomy" id="2823519"/>
    <lineage>
        <taxon>Bacteria</taxon>
        <taxon>Bacillati</taxon>
        <taxon>Bacillota</taxon>
        <taxon>Bacilli</taxon>
        <taxon>Bacillales</taxon>
        <taxon>Bacillaceae</taxon>
        <taxon>Metabacillus</taxon>
    </lineage>
</organism>
<dbReference type="EMBL" id="JAGVRK010000001">
    <property type="protein sequence ID" value="MBS2969786.1"/>
    <property type="molecule type" value="Genomic_DNA"/>
</dbReference>
<feature type="binding site" evidence="4">
    <location>
        <position position="74"/>
    </location>
    <ligand>
        <name>S-adenosyl-L-methionine</name>
        <dbReference type="ChEBI" id="CHEBI:59789"/>
    </ligand>
</feature>
<evidence type="ECO:0000256" key="4">
    <source>
        <dbReference type="HAMAP-Rule" id="MF_02100"/>
    </source>
</evidence>
<dbReference type="Proteomes" id="UP000682403">
    <property type="component" value="Unassembled WGS sequence"/>
</dbReference>
<evidence type="ECO:0000313" key="6">
    <source>
        <dbReference type="EMBL" id="MBS2969786.1"/>
    </source>
</evidence>
<keyword evidence="7" id="KW-1185">Reference proteome</keyword>
<reference evidence="6 7" key="1">
    <citation type="submission" date="2021-04" db="EMBL/GenBank/DDBJ databases">
        <title>Metabacillus sp. strain KIGAM252 whole genome sequence.</title>
        <authorList>
            <person name="Seo M.-J."/>
            <person name="Cho E.-S."/>
            <person name="Hwang C.Y."/>
            <person name="Yoon D.J."/>
        </authorList>
    </citation>
    <scope>NUCLEOTIDE SEQUENCE [LARGE SCALE GENOMIC DNA]</scope>
    <source>
        <strain evidence="6 7">KIGAM252</strain>
    </source>
</reference>
<evidence type="ECO:0000259" key="5">
    <source>
        <dbReference type="Pfam" id="PF13649"/>
    </source>
</evidence>
<dbReference type="Gene3D" id="3.40.50.150">
    <property type="entry name" value="Vaccinia Virus protein VP39"/>
    <property type="match status" value="1"/>
</dbReference>
<keyword evidence="3 4" id="KW-0949">S-adenosyl-L-methionine</keyword>
<dbReference type="GO" id="GO:0008168">
    <property type="term" value="F:methyltransferase activity"/>
    <property type="evidence" value="ECO:0007669"/>
    <property type="project" value="UniProtKB-KW"/>
</dbReference>
<dbReference type="InterPro" id="IPR029063">
    <property type="entry name" value="SAM-dependent_MTases_sf"/>
</dbReference>
<evidence type="ECO:0000256" key="3">
    <source>
        <dbReference type="ARBA" id="ARBA00022691"/>
    </source>
</evidence>
<accession>A0ABS5LGP7</accession>
<dbReference type="SUPFAM" id="SSF53335">
    <property type="entry name" value="S-adenosyl-L-methionine-dependent methyltransferases"/>
    <property type="match status" value="1"/>
</dbReference>
<name>A0ABS5LGP7_9BACI</name>
<dbReference type="PANTHER" id="PTHR43861">
    <property type="entry name" value="TRANS-ACONITATE 2-METHYLTRANSFERASE-RELATED"/>
    <property type="match status" value="1"/>
</dbReference>
<dbReference type="InterPro" id="IPR041698">
    <property type="entry name" value="Methyltransf_25"/>
</dbReference>
<comment type="caution">
    <text evidence="6">The sequence shown here is derived from an EMBL/GenBank/DDBJ whole genome shotgun (WGS) entry which is preliminary data.</text>
</comment>
<dbReference type="HAMAP" id="MF_02100">
    <property type="entry name" value="Methyltr_YrrT"/>
    <property type="match status" value="1"/>
</dbReference>
<keyword evidence="1 4" id="KW-0489">Methyltransferase</keyword>
<evidence type="ECO:0000256" key="2">
    <source>
        <dbReference type="ARBA" id="ARBA00022679"/>
    </source>
</evidence>
<comment type="similarity">
    <text evidence="4">Belongs to the methyltransferase superfamily. YrrT family.</text>
</comment>